<sequence>MSTKIQIDTPMSRSWEISTDIDPKDFEVKPTFRRDFWYQIISFTIGDKEYEVEVGSTVVRIDLVRANGQPIPKYRFGDNPRFRGLERVTGVNSTGAPLGETLKKNDKRELSLNGVKIIEVKSLR</sequence>
<comment type="caution">
    <text evidence="1">The sequence shown here is derived from an EMBL/GenBank/DDBJ whole genome shotgun (WGS) entry which is preliminary data.</text>
</comment>
<evidence type="ECO:0000313" key="1">
    <source>
        <dbReference type="EMBL" id="MXQ54467.1"/>
    </source>
</evidence>
<evidence type="ECO:0000313" key="2">
    <source>
        <dbReference type="Proteomes" id="UP000430692"/>
    </source>
</evidence>
<accession>A0A6I4VSB1</accession>
<dbReference type="RefSeq" id="WP_160801823.1">
    <property type="nucleotide sequence ID" value="NZ_WUUL01000007.1"/>
</dbReference>
<gene>
    <name evidence="1" type="ORF">GSM42_12230</name>
</gene>
<dbReference type="AlphaFoldDB" id="A0A6I4VSB1"/>
<organism evidence="1 2">
    <name type="scientific">Shimazuella alba</name>
    <dbReference type="NCBI Taxonomy" id="2690964"/>
    <lineage>
        <taxon>Bacteria</taxon>
        <taxon>Bacillati</taxon>
        <taxon>Bacillota</taxon>
        <taxon>Bacilli</taxon>
        <taxon>Bacillales</taxon>
        <taxon>Thermoactinomycetaceae</taxon>
        <taxon>Shimazuella</taxon>
    </lineage>
</organism>
<proteinExistence type="predicted"/>
<protein>
    <submittedName>
        <fullName evidence="1">Uncharacterized protein</fullName>
    </submittedName>
</protein>
<name>A0A6I4VSB1_9BACL</name>
<dbReference type="Proteomes" id="UP000430692">
    <property type="component" value="Unassembled WGS sequence"/>
</dbReference>
<keyword evidence="2" id="KW-1185">Reference proteome</keyword>
<dbReference type="EMBL" id="WUUL01000007">
    <property type="protein sequence ID" value="MXQ54467.1"/>
    <property type="molecule type" value="Genomic_DNA"/>
</dbReference>
<reference evidence="1 2" key="1">
    <citation type="submission" date="2019-12" db="EMBL/GenBank/DDBJ databases">
        <title>Whole-genome analyses of novel actinobacteria.</title>
        <authorList>
            <person name="Sahin N."/>
            <person name="Saygin H."/>
        </authorList>
    </citation>
    <scope>NUCLEOTIDE SEQUENCE [LARGE SCALE GENOMIC DNA]</scope>
    <source>
        <strain evidence="1 2">KC615</strain>
    </source>
</reference>